<dbReference type="InterPro" id="IPR044741">
    <property type="entry name" value="NsLTP-like"/>
</dbReference>
<dbReference type="InterPro" id="IPR036312">
    <property type="entry name" value="Bifun_inhib/LTP/seed_sf"/>
</dbReference>
<protein>
    <recommendedName>
        <fullName evidence="2">Bifunctional inhibitor/plant lipid transfer protein/seed storage helical domain-containing protein</fullName>
    </recommendedName>
</protein>
<gene>
    <name evidence="3" type="ORF">JCGZ_25463</name>
</gene>
<organism evidence="3 4">
    <name type="scientific">Jatropha curcas</name>
    <name type="common">Barbados nut</name>
    <dbReference type="NCBI Taxonomy" id="180498"/>
    <lineage>
        <taxon>Eukaryota</taxon>
        <taxon>Viridiplantae</taxon>
        <taxon>Streptophyta</taxon>
        <taxon>Embryophyta</taxon>
        <taxon>Tracheophyta</taxon>
        <taxon>Spermatophyta</taxon>
        <taxon>Magnoliopsida</taxon>
        <taxon>eudicotyledons</taxon>
        <taxon>Gunneridae</taxon>
        <taxon>Pentapetalae</taxon>
        <taxon>rosids</taxon>
        <taxon>fabids</taxon>
        <taxon>Malpighiales</taxon>
        <taxon>Euphorbiaceae</taxon>
        <taxon>Crotonoideae</taxon>
        <taxon>Jatropheae</taxon>
        <taxon>Jatropha</taxon>
    </lineage>
</organism>
<dbReference type="OrthoDB" id="653734at2759"/>
<evidence type="ECO:0000313" key="3">
    <source>
        <dbReference type="EMBL" id="KDP43358.1"/>
    </source>
</evidence>
<feature type="domain" description="Bifunctional inhibitor/plant lipid transfer protein/seed storage helical" evidence="2">
    <location>
        <begin position="26"/>
        <end position="106"/>
    </location>
</feature>
<evidence type="ECO:0000313" key="4">
    <source>
        <dbReference type="Proteomes" id="UP000027138"/>
    </source>
</evidence>
<keyword evidence="4" id="KW-1185">Reference proteome</keyword>
<keyword evidence="1" id="KW-0732">Signal</keyword>
<dbReference type="Proteomes" id="UP000027138">
    <property type="component" value="Unassembled WGS sequence"/>
</dbReference>
<dbReference type="Gene3D" id="1.10.110.10">
    <property type="entry name" value="Plant lipid-transfer and hydrophobic proteins"/>
    <property type="match status" value="1"/>
</dbReference>
<dbReference type="STRING" id="180498.A0A067L7Z9"/>
<dbReference type="SUPFAM" id="SSF47699">
    <property type="entry name" value="Bifunctional inhibitor/lipid-transfer protein/seed storage 2S albumin"/>
    <property type="match status" value="1"/>
</dbReference>
<reference evidence="3 4" key="1">
    <citation type="journal article" date="2014" name="PLoS ONE">
        <title>Global Analysis of Gene Expression Profiles in Physic Nut (Jatropha curcas L.) Seedlings Exposed to Salt Stress.</title>
        <authorList>
            <person name="Zhang L."/>
            <person name="Zhang C."/>
            <person name="Wu P."/>
            <person name="Chen Y."/>
            <person name="Li M."/>
            <person name="Jiang H."/>
            <person name="Wu G."/>
        </authorList>
    </citation>
    <scope>NUCLEOTIDE SEQUENCE [LARGE SCALE GENOMIC DNA]</scope>
    <source>
        <strain evidence="4">cv. GZQX0401</strain>
        <tissue evidence="3">Young leaves</tissue>
    </source>
</reference>
<dbReference type="AlphaFoldDB" id="A0A067L7Z9"/>
<feature type="signal peptide" evidence="1">
    <location>
        <begin position="1"/>
        <end position="20"/>
    </location>
</feature>
<dbReference type="Pfam" id="PF14368">
    <property type="entry name" value="LTP_2"/>
    <property type="match status" value="1"/>
</dbReference>
<evidence type="ECO:0000256" key="1">
    <source>
        <dbReference type="SAM" id="SignalP"/>
    </source>
</evidence>
<proteinExistence type="predicted"/>
<dbReference type="InterPro" id="IPR016140">
    <property type="entry name" value="Bifunc_inhib/LTP/seed_store"/>
</dbReference>
<evidence type="ECO:0000259" key="2">
    <source>
        <dbReference type="Pfam" id="PF14368"/>
    </source>
</evidence>
<dbReference type="CDD" id="cd04660">
    <property type="entry name" value="nsLTP_like"/>
    <property type="match status" value="1"/>
</dbReference>
<name>A0A067L7Z9_JATCU</name>
<sequence>MKTQCMLLATLIMAGALILSDYGASGFSDNCDDNKVREVGAQCFKYIKISGPKIPPSKGCCNVLKNADMGCICKHVTPELKKMISMEKVVYVAQTCGLAFTPGTKCGRHTVIVD</sequence>
<dbReference type="EMBL" id="KK914271">
    <property type="protein sequence ID" value="KDP43358.1"/>
    <property type="molecule type" value="Genomic_DNA"/>
</dbReference>
<dbReference type="PANTHER" id="PTHR33286">
    <property type="entry name" value="BIFUNCTIONAL INHIBITOR/LIPID-TRANSFER PROTEIN/SEED STORAGE 2S ALBUMIN SUPERFAMILY PROTEIN"/>
    <property type="match status" value="1"/>
</dbReference>
<dbReference type="PANTHER" id="PTHR33286:SF1">
    <property type="entry name" value="OS01G0800600 PROTEIN"/>
    <property type="match status" value="1"/>
</dbReference>
<accession>A0A067L7Z9</accession>
<feature type="chain" id="PRO_5001643580" description="Bifunctional inhibitor/plant lipid transfer protein/seed storage helical domain-containing protein" evidence="1">
    <location>
        <begin position="21"/>
        <end position="114"/>
    </location>
</feature>